<protein>
    <submittedName>
        <fullName evidence="1">Uncharacterized protein</fullName>
    </submittedName>
</protein>
<proteinExistence type="predicted"/>
<comment type="caution">
    <text evidence="1">The sequence shown here is derived from an EMBL/GenBank/DDBJ whole genome shotgun (WGS) entry which is preliminary data.</text>
</comment>
<accession>K1XYJ0</accession>
<dbReference type="AlphaFoldDB" id="K1XYJ0"/>
<reference evidence="1" key="1">
    <citation type="journal article" date="2012" name="Science">
        <title>Fermentation, hydrogen, and sulfur metabolism in multiple uncultivated bacterial phyla.</title>
        <authorList>
            <person name="Wrighton K.C."/>
            <person name="Thomas B.C."/>
            <person name="Sharon I."/>
            <person name="Miller C.S."/>
            <person name="Castelle C.J."/>
            <person name="VerBerkmoes N.C."/>
            <person name="Wilkins M.J."/>
            <person name="Hettich R.L."/>
            <person name="Lipton M.S."/>
            <person name="Williams K.H."/>
            <person name="Long P.E."/>
            <person name="Banfield J.F."/>
        </authorList>
    </citation>
    <scope>NUCLEOTIDE SEQUENCE [LARGE SCALE GENOMIC DNA]</scope>
</reference>
<dbReference type="EMBL" id="AMFJ01034173">
    <property type="protein sequence ID" value="EKD30046.1"/>
    <property type="molecule type" value="Genomic_DNA"/>
</dbReference>
<gene>
    <name evidence="1" type="ORF">ACD_78C00173G0001</name>
</gene>
<evidence type="ECO:0000313" key="1">
    <source>
        <dbReference type="EMBL" id="EKD30046.1"/>
    </source>
</evidence>
<organism evidence="1">
    <name type="scientific">uncultured bacterium</name>
    <name type="common">gcode 4</name>
    <dbReference type="NCBI Taxonomy" id="1234023"/>
    <lineage>
        <taxon>Bacteria</taxon>
        <taxon>environmental samples</taxon>
    </lineage>
</organism>
<name>K1XYJ0_9BACT</name>
<sequence>MRSFCPDFPGFEPESYFGGEIIIIVVGKRSEFKYRFGRGASERKFGTIRDMEESIGTCCNSYYVSRIQFSRERKWFSLVIFEFDGSWIAWNRGGNLPFIGIIRKIFRRVLRYEVRRRIRSDERRKTLFLVCSPYIGFVSSGFLIVEHGCDIELCVIFIVTVFRRGTECLSVSVELVALGIGGLKIHVSSRQEIIGYMTGYPIRSGERVHIGSTFVVGNIVGIWFWKNFLHLIIISETQVERIDGCYTSGIANNLHMPRVGCIRDDRDSRKDGDGNEELYEGKGSEFFTCIHIICTHRGKIL</sequence>